<dbReference type="EC" id="3.1.1.-" evidence="3"/>
<keyword evidence="2 3" id="KW-0378">Hydrolase</keyword>
<evidence type="ECO:0000313" key="5">
    <source>
        <dbReference type="EMBL" id="MFC5892426.1"/>
    </source>
</evidence>
<comment type="caution">
    <text evidence="5">The sequence shown here is derived from an EMBL/GenBank/DDBJ whole genome shotgun (WGS) entry which is preliminary data.</text>
</comment>
<evidence type="ECO:0000256" key="3">
    <source>
        <dbReference type="RuleBase" id="RU361235"/>
    </source>
</evidence>
<dbReference type="InterPro" id="IPR002018">
    <property type="entry name" value="CarbesteraseB"/>
</dbReference>
<comment type="similarity">
    <text evidence="1 3">Belongs to the type-B carboxylesterase/lipase family.</text>
</comment>
<dbReference type="Gene3D" id="3.40.50.1820">
    <property type="entry name" value="alpha/beta hydrolase"/>
    <property type="match status" value="1"/>
</dbReference>
<dbReference type="InterPro" id="IPR019826">
    <property type="entry name" value="Carboxylesterase_B_AS"/>
</dbReference>
<dbReference type="SUPFAM" id="SSF53474">
    <property type="entry name" value="alpha/beta-Hydrolases"/>
    <property type="match status" value="1"/>
</dbReference>
<dbReference type="Proteomes" id="UP001596241">
    <property type="component" value="Unassembled WGS sequence"/>
</dbReference>
<feature type="domain" description="Carboxylesterase type B" evidence="4">
    <location>
        <begin position="5"/>
        <end position="481"/>
    </location>
</feature>
<dbReference type="Pfam" id="PF00135">
    <property type="entry name" value="COesterase"/>
    <property type="match status" value="1"/>
</dbReference>
<dbReference type="InterPro" id="IPR029058">
    <property type="entry name" value="AB_hydrolase_fold"/>
</dbReference>
<evidence type="ECO:0000256" key="2">
    <source>
        <dbReference type="ARBA" id="ARBA00022801"/>
    </source>
</evidence>
<name>A0ABW1FD72_9ACTN</name>
<dbReference type="PANTHER" id="PTHR43142:SF1">
    <property type="entry name" value="CARBOXYLIC ESTER HYDROLASE"/>
    <property type="match status" value="1"/>
</dbReference>
<protein>
    <recommendedName>
        <fullName evidence="3">Carboxylic ester hydrolase</fullName>
        <ecNumber evidence="3">3.1.1.-</ecNumber>
    </recommendedName>
</protein>
<dbReference type="PROSITE" id="PS00122">
    <property type="entry name" value="CARBOXYLESTERASE_B_1"/>
    <property type="match status" value="1"/>
</dbReference>
<reference evidence="6" key="1">
    <citation type="journal article" date="2019" name="Int. J. Syst. Evol. Microbiol.">
        <title>The Global Catalogue of Microorganisms (GCM) 10K type strain sequencing project: providing services to taxonomists for standard genome sequencing and annotation.</title>
        <authorList>
            <consortium name="The Broad Institute Genomics Platform"/>
            <consortium name="The Broad Institute Genome Sequencing Center for Infectious Disease"/>
            <person name="Wu L."/>
            <person name="Ma J."/>
        </authorList>
    </citation>
    <scope>NUCLEOTIDE SEQUENCE [LARGE SCALE GENOMIC DNA]</scope>
    <source>
        <strain evidence="6">CGMCC 1.15809</strain>
    </source>
</reference>
<organism evidence="5 6">
    <name type="scientific">Streptomyces ramulosus</name>
    <dbReference type="NCBI Taxonomy" id="47762"/>
    <lineage>
        <taxon>Bacteria</taxon>
        <taxon>Bacillati</taxon>
        <taxon>Actinomycetota</taxon>
        <taxon>Actinomycetes</taxon>
        <taxon>Kitasatosporales</taxon>
        <taxon>Streptomycetaceae</taxon>
        <taxon>Streptomyces</taxon>
    </lineage>
</organism>
<evidence type="ECO:0000259" key="4">
    <source>
        <dbReference type="Pfam" id="PF00135"/>
    </source>
</evidence>
<proteinExistence type="inferred from homology"/>
<evidence type="ECO:0000313" key="6">
    <source>
        <dbReference type="Proteomes" id="UP001596241"/>
    </source>
</evidence>
<keyword evidence="6" id="KW-1185">Reference proteome</keyword>
<gene>
    <name evidence="5" type="ORF">ACFP3M_06295</name>
</gene>
<dbReference type="RefSeq" id="WP_345087765.1">
    <property type="nucleotide sequence ID" value="NZ_BAAAWG010000013.1"/>
</dbReference>
<dbReference type="EMBL" id="JBHSPW010000002">
    <property type="protein sequence ID" value="MFC5892426.1"/>
    <property type="molecule type" value="Genomic_DNA"/>
</dbReference>
<accession>A0ABW1FD72</accession>
<dbReference type="PANTHER" id="PTHR43142">
    <property type="entry name" value="CARBOXYLIC ESTER HYDROLASE"/>
    <property type="match status" value="1"/>
</dbReference>
<evidence type="ECO:0000256" key="1">
    <source>
        <dbReference type="ARBA" id="ARBA00005964"/>
    </source>
</evidence>
<sequence>MTVEPVVHIGARSVRGTAAEGVRVFRGIPYAAAPTGADRFAAPRPADWTGEFDARAFGPTAPQFDLAGIPGLPDLSVIFGAGWIRGEDYLNLNVWTPEGAAGGLPVMVFLHGGSFTGGSGRDVSYDGTRFAQDGVVLVTVNYRLGVPGFLHLPDAPDNRGLRDQIAALEWVREHIAAFGGDPDAVTVFGESAGALCVGALLAAAPAGLFRRAIVQSGGASQAMPVAQAERVTAQLAGQLGVPATVEGFAAVPDETLVEAVMQLGGAPFEPTADGGRDPLMGLTKLGPVIDGDLLTEQPVDAVRAGAAAGVDVLAGSNSEEMHLYLVALPSPETTEPLLQAAARTLHPDPAALLDAYRGAGRGSTPLELLSAIGTDYMFAVPTARLVEAHAPHPGGTWRYEFTWRSPGYDGTLGACHGLELPFMFDNIGRVDYGVLDVRQDDEAVRELAARMHASWVAFARDGDPGWPRCTPETSVVQRIGAEWTLTTTADGPEKELWQGIR</sequence>